<reference evidence="1 2" key="1">
    <citation type="journal article" date="2010" name="Proc. Natl. Acad. Sci. U.S.A.">
        <title>Insights into evolution of multicellular fungi from the assembled chromosomes of the mushroom Coprinopsis cinerea (Coprinus cinereus).</title>
        <authorList>
            <person name="Stajich J.E."/>
            <person name="Wilke S.K."/>
            <person name="Ahren D."/>
            <person name="Au C.H."/>
            <person name="Birren B.W."/>
            <person name="Borodovsky M."/>
            <person name="Burns C."/>
            <person name="Canback B."/>
            <person name="Casselton L.A."/>
            <person name="Cheng C.K."/>
            <person name="Deng J."/>
            <person name="Dietrich F.S."/>
            <person name="Fargo D.C."/>
            <person name="Farman M.L."/>
            <person name="Gathman A.C."/>
            <person name="Goldberg J."/>
            <person name="Guigo R."/>
            <person name="Hoegger P.J."/>
            <person name="Hooker J.B."/>
            <person name="Huggins A."/>
            <person name="James T.Y."/>
            <person name="Kamada T."/>
            <person name="Kilaru S."/>
            <person name="Kodira C."/>
            <person name="Kues U."/>
            <person name="Kupfer D."/>
            <person name="Kwan H.S."/>
            <person name="Lomsadze A."/>
            <person name="Li W."/>
            <person name="Lilly W.W."/>
            <person name="Ma L.J."/>
            <person name="Mackey A.J."/>
            <person name="Manning G."/>
            <person name="Martin F."/>
            <person name="Muraguchi H."/>
            <person name="Natvig D.O."/>
            <person name="Palmerini H."/>
            <person name="Ramesh M.A."/>
            <person name="Rehmeyer C.J."/>
            <person name="Roe B.A."/>
            <person name="Shenoy N."/>
            <person name="Stanke M."/>
            <person name="Ter-Hovhannisyan V."/>
            <person name="Tunlid A."/>
            <person name="Velagapudi R."/>
            <person name="Vision T.J."/>
            <person name="Zeng Q."/>
            <person name="Zolan M.E."/>
            <person name="Pukkila P.J."/>
        </authorList>
    </citation>
    <scope>NUCLEOTIDE SEQUENCE [LARGE SCALE GENOMIC DNA]</scope>
    <source>
        <strain evidence="2">Okayama-7 / 130 / ATCC MYA-4618 / FGSC 9003</strain>
    </source>
</reference>
<dbReference type="AlphaFoldDB" id="A8NAY1"/>
<dbReference type="HOGENOM" id="CLU_1045912_0_0_1"/>
<sequence length="225" mass="25295">MSAPIPNDAVHVLTLPAHTLIRLDGPSGPRAIQELNENEHVDYAYILPRREIACITVVSLMSNGSMAPRLVELGRYATSTSLRLELVEKVITPHAKVAEKNTLRLDFASYVREMEIETPELVSTFDDIVKRFVLKRSDDDPGFIITWAYFIASQLLKWVKEVHESVTELSALPNLHRDSFIGLYPVNSLRVGGFIYDPYANIITPILLVSPQKAICKDTNRHPGF</sequence>
<dbReference type="GeneID" id="6008465"/>
<name>A8NAY1_COPC7</name>
<gene>
    <name evidence="1" type="ORF">CC1G_07034</name>
</gene>
<keyword evidence="2" id="KW-1185">Reference proteome</keyword>
<dbReference type="KEGG" id="cci:CC1G_07034"/>
<dbReference type="RefSeq" id="XP_001831983.2">
    <property type="nucleotide sequence ID" value="XM_001831931.2"/>
</dbReference>
<dbReference type="Proteomes" id="UP000001861">
    <property type="component" value="Unassembled WGS sequence"/>
</dbReference>
<dbReference type="VEuPathDB" id="FungiDB:CC1G_07034"/>
<dbReference type="InParanoid" id="A8NAY1"/>
<proteinExistence type="predicted"/>
<organism evidence="1 2">
    <name type="scientific">Coprinopsis cinerea (strain Okayama-7 / 130 / ATCC MYA-4618 / FGSC 9003)</name>
    <name type="common">Inky cap fungus</name>
    <name type="synonym">Hormographiella aspergillata</name>
    <dbReference type="NCBI Taxonomy" id="240176"/>
    <lineage>
        <taxon>Eukaryota</taxon>
        <taxon>Fungi</taxon>
        <taxon>Dikarya</taxon>
        <taxon>Basidiomycota</taxon>
        <taxon>Agaricomycotina</taxon>
        <taxon>Agaricomycetes</taxon>
        <taxon>Agaricomycetidae</taxon>
        <taxon>Agaricales</taxon>
        <taxon>Agaricineae</taxon>
        <taxon>Psathyrellaceae</taxon>
        <taxon>Coprinopsis</taxon>
    </lineage>
</organism>
<evidence type="ECO:0000313" key="1">
    <source>
        <dbReference type="EMBL" id="EAU89882.2"/>
    </source>
</evidence>
<protein>
    <submittedName>
        <fullName evidence="1">Uncharacterized protein</fullName>
    </submittedName>
</protein>
<comment type="caution">
    <text evidence="1">The sequence shown here is derived from an EMBL/GenBank/DDBJ whole genome shotgun (WGS) entry which is preliminary data.</text>
</comment>
<evidence type="ECO:0000313" key="2">
    <source>
        <dbReference type="Proteomes" id="UP000001861"/>
    </source>
</evidence>
<dbReference type="EMBL" id="AACS02000009">
    <property type="protein sequence ID" value="EAU89882.2"/>
    <property type="molecule type" value="Genomic_DNA"/>
</dbReference>
<accession>A8NAY1</accession>